<evidence type="ECO:0000259" key="2">
    <source>
        <dbReference type="Pfam" id="PF02668"/>
    </source>
</evidence>
<dbReference type="SUPFAM" id="SSF51197">
    <property type="entry name" value="Clavaminate synthase-like"/>
    <property type="match status" value="1"/>
</dbReference>
<protein>
    <submittedName>
        <fullName evidence="3">Putative Taurine catabolism dioxygenase TauD, TfdA family</fullName>
    </submittedName>
</protein>
<keyword evidence="3" id="KW-0223">Dioxygenase</keyword>
<dbReference type="InterPro" id="IPR003819">
    <property type="entry name" value="TauD/TfdA-like"/>
</dbReference>
<evidence type="ECO:0000313" key="3">
    <source>
        <dbReference type="EMBL" id="OSM04030.1"/>
    </source>
</evidence>
<sequence length="289" mass="32148">MGDDGAYQRWRDQKLARYPQPGELLVEVADPAHLSDAERGKILQLCARANMALVAVAQPERLGDVNPMPGMMAQLGVSDLDRNEAADDQGVSALTPGGASKAQFQDYIPYRASAIGWHTDGYYNPADRQVRGLTLYCQRQAPSGGENRLLDHEIAYILLRDKDPDFIRAFMDEEAMSIPPRMEGERIARPERVGPVFSVQPDGRLHMRYTARTKSISWKQDATLAAARAALTELMNSDTPWHAQTRLEAGQGLISNNPLHTRAAFAQSPEGSERILYRARYHQPVPVVE</sequence>
<accession>A0A1Y2K3W4</accession>
<dbReference type="Pfam" id="PF02668">
    <property type="entry name" value="TauD"/>
    <property type="match status" value="1"/>
</dbReference>
<dbReference type="Gene3D" id="3.60.130.10">
    <property type="entry name" value="Clavaminate synthase-like"/>
    <property type="match status" value="1"/>
</dbReference>
<name>A0A1Y2K3W4_9PROT</name>
<keyword evidence="1" id="KW-0560">Oxidoreductase</keyword>
<dbReference type="Proteomes" id="UP000194003">
    <property type="component" value="Unassembled WGS sequence"/>
</dbReference>
<evidence type="ECO:0000256" key="1">
    <source>
        <dbReference type="ARBA" id="ARBA00023002"/>
    </source>
</evidence>
<proteinExistence type="predicted"/>
<keyword evidence="4" id="KW-1185">Reference proteome</keyword>
<organism evidence="3 4">
    <name type="scientific">Magnetofaba australis IT-1</name>
    <dbReference type="NCBI Taxonomy" id="1434232"/>
    <lineage>
        <taxon>Bacteria</taxon>
        <taxon>Pseudomonadati</taxon>
        <taxon>Pseudomonadota</taxon>
        <taxon>Magnetococcia</taxon>
        <taxon>Magnetococcales</taxon>
        <taxon>Magnetococcaceae</taxon>
        <taxon>Magnetofaba</taxon>
    </lineage>
</organism>
<feature type="domain" description="TauD/TfdA-like" evidence="2">
    <location>
        <begin position="105"/>
        <end position="279"/>
    </location>
</feature>
<dbReference type="EMBL" id="LVJN01000019">
    <property type="protein sequence ID" value="OSM04030.1"/>
    <property type="molecule type" value="Genomic_DNA"/>
</dbReference>
<reference evidence="3 4" key="1">
    <citation type="journal article" date="2016" name="BMC Genomics">
        <title>Combined genomic and structural analyses of a cultured magnetotactic bacterium reveals its niche adaptation to a dynamic environment.</title>
        <authorList>
            <person name="Araujo A.C."/>
            <person name="Morillo V."/>
            <person name="Cypriano J."/>
            <person name="Teixeira L.C."/>
            <person name="Leao P."/>
            <person name="Lyra S."/>
            <person name="Almeida L.G."/>
            <person name="Bazylinski D.A."/>
            <person name="Vasconcellos A.T."/>
            <person name="Abreu F."/>
            <person name="Lins U."/>
        </authorList>
    </citation>
    <scope>NUCLEOTIDE SEQUENCE [LARGE SCALE GENOMIC DNA]</scope>
    <source>
        <strain evidence="3 4">IT-1</strain>
    </source>
</reference>
<gene>
    <name evidence="3" type="ORF">MAIT1_03714</name>
</gene>
<comment type="caution">
    <text evidence="3">The sequence shown here is derived from an EMBL/GenBank/DDBJ whole genome shotgun (WGS) entry which is preliminary data.</text>
</comment>
<dbReference type="AlphaFoldDB" id="A0A1Y2K3W4"/>
<dbReference type="GO" id="GO:0016706">
    <property type="term" value="F:2-oxoglutarate-dependent dioxygenase activity"/>
    <property type="evidence" value="ECO:0007669"/>
    <property type="project" value="UniProtKB-ARBA"/>
</dbReference>
<dbReference type="InterPro" id="IPR042098">
    <property type="entry name" value="TauD-like_sf"/>
</dbReference>
<dbReference type="STRING" id="1434232.MAIT1_03714"/>
<evidence type="ECO:0000313" key="4">
    <source>
        <dbReference type="Proteomes" id="UP000194003"/>
    </source>
</evidence>